<comment type="caution">
    <text evidence="1">The sequence shown here is derived from an EMBL/GenBank/DDBJ whole genome shotgun (WGS) entry which is preliminary data.</text>
</comment>
<evidence type="ECO:0000313" key="2">
    <source>
        <dbReference type="Proteomes" id="UP000327157"/>
    </source>
</evidence>
<sequence length="62" mass="7241">MAWHRPRFGLPYLDCLPRMRKLLEFDFLTAVDRAIKGRAAKIRVVEDEVSNECTVKCKMAFP</sequence>
<keyword evidence="2" id="KW-1185">Reference proteome</keyword>
<reference evidence="2" key="2">
    <citation type="submission" date="2019-10" db="EMBL/GenBank/DDBJ databases">
        <title>A de novo genome assembly of a pear dwarfing rootstock.</title>
        <authorList>
            <person name="Wang F."/>
            <person name="Wang J."/>
            <person name="Li S."/>
            <person name="Zhang Y."/>
            <person name="Fang M."/>
            <person name="Ma L."/>
            <person name="Zhao Y."/>
            <person name="Jiang S."/>
        </authorList>
    </citation>
    <scope>NUCLEOTIDE SEQUENCE [LARGE SCALE GENOMIC DNA]</scope>
</reference>
<accession>A0A5N5FYS6</accession>
<dbReference type="Proteomes" id="UP000327157">
    <property type="component" value="Chromosome 11"/>
</dbReference>
<name>A0A5N5FYS6_9ROSA</name>
<dbReference type="AlphaFoldDB" id="A0A5N5FYS6"/>
<evidence type="ECO:0000313" key="1">
    <source>
        <dbReference type="EMBL" id="KAB2606550.1"/>
    </source>
</evidence>
<reference evidence="1 2" key="3">
    <citation type="submission" date="2019-11" db="EMBL/GenBank/DDBJ databases">
        <title>A de novo genome assembly of a pear dwarfing rootstock.</title>
        <authorList>
            <person name="Wang F."/>
            <person name="Wang J."/>
            <person name="Li S."/>
            <person name="Zhang Y."/>
            <person name="Fang M."/>
            <person name="Ma L."/>
            <person name="Zhao Y."/>
            <person name="Jiang S."/>
        </authorList>
    </citation>
    <scope>NUCLEOTIDE SEQUENCE [LARGE SCALE GENOMIC DNA]</scope>
    <source>
        <strain evidence="1">S2</strain>
        <tissue evidence="1">Leaf</tissue>
    </source>
</reference>
<dbReference type="EMBL" id="SMOL01000559">
    <property type="protein sequence ID" value="KAB2606550.1"/>
    <property type="molecule type" value="Genomic_DNA"/>
</dbReference>
<organism evidence="1 2">
    <name type="scientific">Pyrus ussuriensis x Pyrus communis</name>
    <dbReference type="NCBI Taxonomy" id="2448454"/>
    <lineage>
        <taxon>Eukaryota</taxon>
        <taxon>Viridiplantae</taxon>
        <taxon>Streptophyta</taxon>
        <taxon>Embryophyta</taxon>
        <taxon>Tracheophyta</taxon>
        <taxon>Spermatophyta</taxon>
        <taxon>Magnoliopsida</taxon>
        <taxon>eudicotyledons</taxon>
        <taxon>Gunneridae</taxon>
        <taxon>Pentapetalae</taxon>
        <taxon>rosids</taxon>
        <taxon>fabids</taxon>
        <taxon>Rosales</taxon>
        <taxon>Rosaceae</taxon>
        <taxon>Amygdaloideae</taxon>
        <taxon>Maleae</taxon>
        <taxon>Pyrus</taxon>
    </lineage>
</organism>
<protein>
    <submittedName>
        <fullName evidence="1">Pentatricopeptide repeat-containing protein</fullName>
    </submittedName>
</protein>
<reference evidence="1 2" key="1">
    <citation type="submission" date="2019-09" db="EMBL/GenBank/DDBJ databases">
        <authorList>
            <person name="Ou C."/>
        </authorList>
    </citation>
    <scope>NUCLEOTIDE SEQUENCE [LARGE SCALE GENOMIC DNA]</scope>
    <source>
        <strain evidence="1">S2</strain>
        <tissue evidence="1">Leaf</tissue>
    </source>
</reference>
<proteinExistence type="predicted"/>
<gene>
    <name evidence="1" type="ORF">D8674_006267</name>
</gene>